<feature type="region of interest" description="Disordered" evidence="1">
    <location>
        <begin position="1"/>
        <end position="51"/>
    </location>
</feature>
<keyword evidence="3" id="KW-1185">Reference proteome</keyword>
<dbReference type="AlphaFoldDB" id="A0AAV6HK12"/>
<dbReference type="EMBL" id="JADWDJ010000001">
    <property type="protein sequence ID" value="KAG5286719.1"/>
    <property type="molecule type" value="Genomic_DNA"/>
</dbReference>
<evidence type="ECO:0000256" key="1">
    <source>
        <dbReference type="SAM" id="MobiDB-lite"/>
    </source>
</evidence>
<proteinExistence type="predicted"/>
<evidence type="ECO:0000313" key="3">
    <source>
        <dbReference type="Proteomes" id="UP000823561"/>
    </source>
</evidence>
<accession>A0AAV6HK12</accession>
<sequence>MGGKEKKMLSMPKVAKYQGSEKLPNREQQMVTPPRKYRSPDDMSPPKKVARMRSDGKLTFFHYLERVGTMRCFWELKHIELEGLGGFEEVS</sequence>
<protein>
    <submittedName>
        <fullName evidence="2">Uncharacterized protein</fullName>
    </submittedName>
</protein>
<organism evidence="2 3">
    <name type="scientific">Alosa alosa</name>
    <name type="common">allis shad</name>
    <dbReference type="NCBI Taxonomy" id="278164"/>
    <lineage>
        <taxon>Eukaryota</taxon>
        <taxon>Metazoa</taxon>
        <taxon>Chordata</taxon>
        <taxon>Craniata</taxon>
        <taxon>Vertebrata</taxon>
        <taxon>Euteleostomi</taxon>
        <taxon>Actinopterygii</taxon>
        <taxon>Neopterygii</taxon>
        <taxon>Teleostei</taxon>
        <taxon>Clupei</taxon>
        <taxon>Clupeiformes</taxon>
        <taxon>Clupeoidei</taxon>
        <taxon>Clupeidae</taxon>
        <taxon>Alosa</taxon>
    </lineage>
</organism>
<dbReference type="Proteomes" id="UP000823561">
    <property type="component" value="Chromosome 1"/>
</dbReference>
<evidence type="ECO:0000313" key="2">
    <source>
        <dbReference type="EMBL" id="KAG5286719.1"/>
    </source>
</evidence>
<reference evidence="2 3" key="1">
    <citation type="submission" date="2020-10" db="EMBL/GenBank/DDBJ databases">
        <title>Chromosome-scale genome assembly of the Allis shad, Alosa alosa.</title>
        <authorList>
            <person name="Margot Z."/>
            <person name="Christophe K."/>
            <person name="Cabau C."/>
            <person name="Louis A."/>
            <person name="Berthelot C."/>
            <person name="Parey E."/>
            <person name="Roest Crollius H."/>
            <person name="Montfort J."/>
            <person name="Robinson-Rechavi M."/>
            <person name="Bucao C."/>
            <person name="Bouchez O."/>
            <person name="Gislard M."/>
            <person name="Lluch J."/>
            <person name="Milhes M."/>
            <person name="Lampietro C."/>
            <person name="Lopez Roques C."/>
            <person name="Donnadieu C."/>
            <person name="Braasch I."/>
            <person name="Desvignes T."/>
            <person name="Postlethwait J."/>
            <person name="Bobe J."/>
            <person name="Guiguen Y."/>
        </authorList>
    </citation>
    <scope>NUCLEOTIDE SEQUENCE [LARGE SCALE GENOMIC DNA]</scope>
    <source>
        <strain evidence="2">M-15738</strain>
        <tissue evidence="2">Blood</tissue>
    </source>
</reference>
<gene>
    <name evidence="2" type="ORF">AALO_G00018020</name>
</gene>
<name>A0AAV6HK12_9TELE</name>
<comment type="caution">
    <text evidence="2">The sequence shown here is derived from an EMBL/GenBank/DDBJ whole genome shotgun (WGS) entry which is preliminary data.</text>
</comment>